<dbReference type="EMBL" id="UYSU01047204">
    <property type="protein sequence ID" value="VDM05748.1"/>
    <property type="molecule type" value="Genomic_DNA"/>
</dbReference>
<name>A0A183TSB4_SCHSO</name>
<accession>A0A183TSB4</accession>
<organism evidence="3">
    <name type="scientific">Schistocephalus solidus</name>
    <name type="common">Tapeworm</name>
    <dbReference type="NCBI Taxonomy" id="70667"/>
    <lineage>
        <taxon>Eukaryota</taxon>
        <taxon>Metazoa</taxon>
        <taxon>Spiralia</taxon>
        <taxon>Lophotrochozoa</taxon>
        <taxon>Platyhelminthes</taxon>
        <taxon>Cestoda</taxon>
        <taxon>Eucestoda</taxon>
        <taxon>Diphyllobothriidea</taxon>
        <taxon>Diphyllobothriidae</taxon>
        <taxon>Schistocephalus</taxon>
    </lineage>
</organism>
<protein>
    <submittedName>
        <fullName evidence="3">DUF190 domain-containing protein</fullName>
    </submittedName>
</protein>
<evidence type="ECO:0000313" key="3">
    <source>
        <dbReference type="WBParaSite" id="SSLN_0002009101-mRNA-1"/>
    </source>
</evidence>
<gene>
    <name evidence="1" type="ORF">SSLN_LOCUS19362</name>
</gene>
<evidence type="ECO:0000313" key="1">
    <source>
        <dbReference type="EMBL" id="VDM05748.1"/>
    </source>
</evidence>
<dbReference type="Proteomes" id="UP000275846">
    <property type="component" value="Unassembled WGS sequence"/>
</dbReference>
<reference evidence="1 2" key="2">
    <citation type="submission" date="2018-11" db="EMBL/GenBank/DDBJ databases">
        <authorList>
            <consortium name="Pathogen Informatics"/>
        </authorList>
    </citation>
    <scope>NUCLEOTIDE SEQUENCE [LARGE SCALE GENOMIC DNA]</scope>
    <source>
        <strain evidence="1 2">NST_G2</strain>
    </source>
</reference>
<keyword evidence="2" id="KW-1185">Reference proteome</keyword>
<dbReference type="AlphaFoldDB" id="A0A183TSB4"/>
<reference evidence="3" key="1">
    <citation type="submission" date="2016-06" db="UniProtKB">
        <authorList>
            <consortium name="WormBaseParasite"/>
        </authorList>
    </citation>
    <scope>IDENTIFICATION</scope>
</reference>
<evidence type="ECO:0000313" key="2">
    <source>
        <dbReference type="Proteomes" id="UP000275846"/>
    </source>
</evidence>
<sequence>MKKTPDLLIVIVEFADVGKLNCGVDGFVQLLQ</sequence>
<dbReference type="WBParaSite" id="SSLN_0002009101-mRNA-1">
    <property type="protein sequence ID" value="SSLN_0002009101-mRNA-1"/>
    <property type="gene ID" value="SSLN_0002009101"/>
</dbReference>
<proteinExistence type="predicted"/>